<feature type="compositionally biased region" description="Basic and acidic residues" evidence="1">
    <location>
        <begin position="35"/>
        <end position="53"/>
    </location>
</feature>
<evidence type="ECO:0000256" key="1">
    <source>
        <dbReference type="SAM" id="MobiDB-lite"/>
    </source>
</evidence>
<dbReference type="AlphaFoldDB" id="A0AAU7W2V8"/>
<accession>A0AAU7W2V8</accession>
<evidence type="ECO:0000256" key="2">
    <source>
        <dbReference type="SAM" id="SignalP"/>
    </source>
</evidence>
<reference evidence="3" key="1">
    <citation type="submission" date="2024-06" db="EMBL/GenBank/DDBJ databases">
        <title>Draft genome sequence of Microbacterium sp. strain A8/3-1, isolated from Oxytropis tragacanthoides Fisch. ex DC. Root nodules in the Altai region of Russia.</title>
        <authorList>
            <person name="Sazanova A."/>
            <person name="Guro P."/>
            <person name="Kuznetsova I."/>
            <person name="Belimov A."/>
            <person name="Safronova V."/>
        </authorList>
    </citation>
    <scope>NUCLEOTIDE SEQUENCE</scope>
    <source>
        <strain evidence="3">A8/3-1</strain>
    </source>
</reference>
<gene>
    <name evidence="3" type="ORF">ABS642_10430</name>
</gene>
<organism evidence="3">
    <name type="scientific">Microbacterium sp. A8/3-1</name>
    <dbReference type="NCBI Taxonomy" id="3160749"/>
    <lineage>
        <taxon>Bacteria</taxon>
        <taxon>Bacillati</taxon>
        <taxon>Actinomycetota</taxon>
        <taxon>Actinomycetes</taxon>
        <taxon>Micrococcales</taxon>
        <taxon>Microbacteriaceae</taxon>
        <taxon>Microbacterium</taxon>
    </lineage>
</organism>
<feature type="chain" id="PRO_5043683648" evidence="2">
    <location>
        <begin position="26"/>
        <end position="201"/>
    </location>
</feature>
<proteinExistence type="predicted"/>
<feature type="signal peptide" evidence="2">
    <location>
        <begin position="1"/>
        <end position="25"/>
    </location>
</feature>
<evidence type="ECO:0000313" key="3">
    <source>
        <dbReference type="EMBL" id="XBX80483.1"/>
    </source>
</evidence>
<keyword evidence="2" id="KW-0732">Signal</keyword>
<dbReference type="EMBL" id="CP158357">
    <property type="protein sequence ID" value="XBX80483.1"/>
    <property type="molecule type" value="Genomic_DNA"/>
</dbReference>
<name>A0AAU7W2V8_9MICO</name>
<feature type="region of interest" description="Disordered" evidence="1">
    <location>
        <begin position="29"/>
        <end position="57"/>
    </location>
</feature>
<sequence>MRASRVVAVTVAVGLMLWGSSAAFAAPPSAGVPADIKETPSEDGSKLTPEEAARQAAQEPYSALANQVSQISAQSDSGHVVSGKIEVSAKRYAVTWAGEVPRELADLVAVAGDQGINLEIARSAHSREDLLAAAMELAQAVPDFAGMSVSLEEDGSGLIVAPPVRNDESSKEALASSVEKLRTRGIAVTFDTTKPPAIDAG</sequence>
<dbReference type="RefSeq" id="WP_350353284.1">
    <property type="nucleotide sequence ID" value="NZ_CP158357.1"/>
</dbReference>
<protein>
    <submittedName>
        <fullName evidence="3">Uncharacterized protein</fullName>
    </submittedName>
</protein>